<organism evidence="1">
    <name type="scientific">Anguilla anguilla</name>
    <name type="common">European freshwater eel</name>
    <name type="synonym">Muraena anguilla</name>
    <dbReference type="NCBI Taxonomy" id="7936"/>
    <lineage>
        <taxon>Eukaryota</taxon>
        <taxon>Metazoa</taxon>
        <taxon>Chordata</taxon>
        <taxon>Craniata</taxon>
        <taxon>Vertebrata</taxon>
        <taxon>Euteleostomi</taxon>
        <taxon>Actinopterygii</taxon>
        <taxon>Neopterygii</taxon>
        <taxon>Teleostei</taxon>
        <taxon>Anguilliformes</taxon>
        <taxon>Anguillidae</taxon>
        <taxon>Anguilla</taxon>
    </lineage>
</organism>
<reference evidence="1" key="1">
    <citation type="submission" date="2014-11" db="EMBL/GenBank/DDBJ databases">
        <authorList>
            <person name="Amaro Gonzalez C."/>
        </authorList>
    </citation>
    <scope>NUCLEOTIDE SEQUENCE</scope>
</reference>
<reference evidence="1" key="2">
    <citation type="journal article" date="2015" name="Fish Shellfish Immunol.">
        <title>Early steps in the European eel (Anguilla anguilla)-Vibrio vulnificus interaction in the gills: Role of the RtxA13 toxin.</title>
        <authorList>
            <person name="Callol A."/>
            <person name="Pajuelo D."/>
            <person name="Ebbesson L."/>
            <person name="Teles M."/>
            <person name="MacKenzie S."/>
            <person name="Amaro C."/>
        </authorList>
    </citation>
    <scope>NUCLEOTIDE SEQUENCE</scope>
</reference>
<dbReference type="AlphaFoldDB" id="A0A0E9VX33"/>
<dbReference type="EMBL" id="GBXM01026779">
    <property type="protein sequence ID" value="JAH81798.1"/>
    <property type="molecule type" value="Transcribed_RNA"/>
</dbReference>
<proteinExistence type="predicted"/>
<sequence>MAIPFKCSIRLTVNVNTVQNLSLLNEITFTADLEAICGVYCQCSLPVRIER</sequence>
<evidence type="ECO:0000313" key="1">
    <source>
        <dbReference type="EMBL" id="JAH81798.1"/>
    </source>
</evidence>
<name>A0A0E9VX33_ANGAN</name>
<accession>A0A0E9VX33</accession>
<protein>
    <submittedName>
        <fullName evidence="1">Uncharacterized protein</fullName>
    </submittedName>
</protein>